<keyword evidence="6" id="KW-1133">Transmembrane helix</keyword>
<dbReference type="PROSITE" id="PS50072">
    <property type="entry name" value="CSA_PPIASE_2"/>
    <property type="match status" value="1"/>
</dbReference>
<dbReference type="InterPro" id="IPR020892">
    <property type="entry name" value="Cyclophilin-type_PPIase_CS"/>
</dbReference>
<protein>
    <recommendedName>
        <fullName evidence="4">Peptidyl-prolyl cis-trans isomerase</fullName>
        <shortName evidence="4">PPIase</shortName>
        <ecNumber evidence="4">5.2.1.8</ecNumber>
    </recommendedName>
</protein>
<dbReference type="EC" id="5.2.1.8" evidence="4"/>
<feature type="region of interest" description="Disordered" evidence="5">
    <location>
        <begin position="59"/>
        <end position="100"/>
    </location>
</feature>
<evidence type="ECO:0000313" key="8">
    <source>
        <dbReference type="EMBL" id="WCO67399.1"/>
    </source>
</evidence>
<keyword evidence="2 4" id="KW-0697">Rotamase</keyword>
<dbReference type="InterPro" id="IPR029000">
    <property type="entry name" value="Cyclophilin-like_dom_sf"/>
</dbReference>
<dbReference type="PANTHER" id="PTHR45625:SF4">
    <property type="entry name" value="PEPTIDYLPROLYL ISOMERASE DOMAIN AND WD REPEAT-CONTAINING PROTEIN 1"/>
    <property type="match status" value="1"/>
</dbReference>
<organism evidence="8 9">
    <name type="scientific">Iamia majanohamensis</name>
    <dbReference type="NCBI Taxonomy" id="467976"/>
    <lineage>
        <taxon>Bacteria</taxon>
        <taxon>Bacillati</taxon>
        <taxon>Actinomycetota</taxon>
        <taxon>Acidimicrobiia</taxon>
        <taxon>Acidimicrobiales</taxon>
        <taxon>Iamiaceae</taxon>
        <taxon>Iamia</taxon>
    </lineage>
</organism>
<dbReference type="InterPro" id="IPR044666">
    <property type="entry name" value="Cyclophilin_A-like"/>
</dbReference>
<evidence type="ECO:0000256" key="3">
    <source>
        <dbReference type="ARBA" id="ARBA00023235"/>
    </source>
</evidence>
<dbReference type="PROSITE" id="PS00170">
    <property type="entry name" value="CSA_PPIASE_1"/>
    <property type="match status" value="1"/>
</dbReference>
<accession>A0AAE9Y679</accession>
<sequence length="277" mass="28828">MTSEEKRQRHKEGHRSRMEAARIAEARARRRHRFVVAGLVLVVAAALVAAAVVLLGGDDDETAATDDTTTTTAPEADPTLPDPPPGGTIEGPTPCPAEDGSEERIATFAEPPPTCIEEGQALAADITTSMGPITVALDAEAAPTMVNNFVVLARYHYFDGLPFHRLVPDFVAQTGSSGIPDYGSGGPGYDMPDIEKPSGAYAPGDVAMARSDAVSGSQFFLVASEAGAAQLTPEYPLFGRVTEGLDLVAELASLGDAATNGTPTEVVLVESVTIRPA</sequence>
<dbReference type="Proteomes" id="UP001216390">
    <property type="component" value="Chromosome"/>
</dbReference>
<evidence type="ECO:0000259" key="7">
    <source>
        <dbReference type="PROSITE" id="PS50072"/>
    </source>
</evidence>
<keyword evidence="3 4" id="KW-0413">Isomerase</keyword>
<gene>
    <name evidence="8" type="ORF">PO878_01535</name>
</gene>
<keyword evidence="9" id="KW-1185">Reference proteome</keyword>
<dbReference type="EMBL" id="CP116942">
    <property type="protein sequence ID" value="WCO67399.1"/>
    <property type="molecule type" value="Genomic_DNA"/>
</dbReference>
<keyword evidence="6" id="KW-0472">Membrane</keyword>
<name>A0AAE9Y679_9ACTN</name>
<keyword evidence="6" id="KW-0812">Transmembrane</keyword>
<dbReference type="Gene3D" id="2.40.100.10">
    <property type="entry name" value="Cyclophilin-like"/>
    <property type="match status" value="1"/>
</dbReference>
<proteinExistence type="inferred from homology"/>
<dbReference type="CDD" id="cd00317">
    <property type="entry name" value="cyclophilin"/>
    <property type="match status" value="1"/>
</dbReference>
<feature type="compositionally biased region" description="Low complexity" evidence="5">
    <location>
        <begin position="65"/>
        <end position="79"/>
    </location>
</feature>
<dbReference type="AlphaFoldDB" id="A0AAE9Y679"/>
<dbReference type="SUPFAM" id="SSF50891">
    <property type="entry name" value="Cyclophilin-like"/>
    <property type="match status" value="1"/>
</dbReference>
<comment type="catalytic activity">
    <reaction evidence="4">
        <text>[protein]-peptidylproline (omega=180) = [protein]-peptidylproline (omega=0)</text>
        <dbReference type="Rhea" id="RHEA:16237"/>
        <dbReference type="Rhea" id="RHEA-COMP:10747"/>
        <dbReference type="Rhea" id="RHEA-COMP:10748"/>
        <dbReference type="ChEBI" id="CHEBI:83833"/>
        <dbReference type="ChEBI" id="CHEBI:83834"/>
        <dbReference type="EC" id="5.2.1.8"/>
    </reaction>
</comment>
<comment type="similarity">
    <text evidence="4">Belongs to the cyclophilin-type PPIase family.</text>
</comment>
<dbReference type="GO" id="GO:0003755">
    <property type="term" value="F:peptidyl-prolyl cis-trans isomerase activity"/>
    <property type="evidence" value="ECO:0007669"/>
    <property type="project" value="UniProtKB-UniRule"/>
</dbReference>
<feature type="transmembrane region" description="Helical" evidence="6">
    <location>
        <begin position="34"/>
        <end position="55"/>
    </location>
</feature>
<evidence type="ECO:0000256" key="4">
    <source>
        <dbReference type="RuleBase" id="RU363019"/>
    </source>
</evidence>
<evidence type="ECO:0000256" key="6">
    <source>
        <dbReference type="SAM" id="Phobius"/>
    </source>
</evidence>
<feature type="domain" description="PPIase cyclophilin-type" evidence="7">
    <location>
        <begin position="128"/>
        <end position="274"/>
    </location>
</feature>
<dbReference type="GO" id="GO:0006457">
    <property type="term" value="P:protein folding"/>
    <property type="evidence" value="ECO:0007669"/>
    <property type="project" value="InterPro"/>
</dbReference>
<dbReference type="KEGG" id="ima:PO878_01535"/>
<dbReference type="Pfam" id="PF00160">
    <property type="entry name" value="Pro_isomerase"/>
    <property type="match status" value="1"/>
</dbReference>
<evidence type="ECO:0000313" key="9">
    <source>
        <dbReference type="Proteomes" id="UP001216390"/>
    </source>
</evidence>
<comment type="function">
    <text evidence="1 4">PPIases accelerate the folding of proteins. It catalyzes the cis-trans isomerization of proline imidic peptide bonds in oligopeptides.</text>
</comment>
<reference evidence="8" key="1">
    <citation type="submission" date="2023-01" db="EMBL/GenBank/DDBJ databases">
        <title>The diversity of Class Acidimicrobiia in South China Sea sediment environments and the proposal of Iamia marina sp. nov., a novel species of the genus Iamia.</title>
        <authorList>
            <person name="He Y."/>
            <person name="Tian X."/>
        </authorList>
    </citation>
    <scope>NUCLEOTIDE SEQUENCE</scope>
    <source>
        <strain evidence="8">DSM 19957</strain>
    </source>
</reference>
<dbReference type="PANTHER" id="PTHR45625">
    <property type="entry name" value="PEPTIDYL-PROLYL CIS-TRANS ISOMERASE-RELATED"/>
    <property type="match status" value="1"/>
</dbReference>
<evidence type="ECO:0000256" key="1">
    <source>
        <dbReference type="ARBA" id="ARBA00002388"/>
    </source>
</evidence>
<evidence type="ECO:0000256" key="2">
    <source>
        <dbReference type="ARBA" id="ARBA00023110"/>
    </source>
</evidence>
<dbReference type="InterPro" id="IPR002130">
    <property type="entry name" value="Cyclophilin-type_PPIase_dom"/>
</dbReference>
<evidence type="ECO:0000256" key="5">
    <source>
        <dbReference type="SAM" id="MobiDB-lite"/>
    </source>
</evidence>
<dbReference type="PRINTS" id="PR00153">
    <property type="entry name" value="CSAPPISMRASE"/>
</dbReference>
<dbReference type="RefSeq" id="WP_272736921.1">
    <property type="nucleotide sequence ID" value="NZ_CP116942.1"/>
</dbReference>